<keyword evidence="1" id="KW-0862">Zinc</keyword>
<dbReference type="Proteomes" id="UP001221142">
    <property type="component" value="Unassembled WGS sequence"/>
</dbReference>
<keyword evidence="1" id="KW-0479">Metal-binding</keyword>
<feature type="compositionally biased region" description="Basic and acidic residues" evidence="2">
    <location>
        <begin position="163"/>
        <end position="172"/>
    </location>
</feature>
<feature type="compositionally biased region" description="Basic residues" evidence="2">
    <location>
        <begin position="130"/>
        <end position="143"/>
    </location>
</feature>
<organism evidence="4 5">
    <name type="scientific">Roridomyces roridus</name>
    <dbReference type="NCBI Taxonomy" id="1738132"/>
    <lineage>
        <taxon>Eukaryota</taxon>
        <taxon>Fungi</taxon>
        <taxon>Dikarya</taxon>
        <taxon>Basidiomycota</taxon>
        <taxon>Agaricomycotina</taxon>
        <taxon>Agaricomycetes</taxon>
        <taxon>Agaricomycetidae</taxon>
        <taxon>Agaricales</taxon>
        <taxon>Marasmiineae</taxon>
        <taxon>Mycenaceae</taxon>
        <taxon>Roridomyces</taxon>
    </lineage>
</organism>
<dbReference type="InterPro" id="IPR007527">
    <property type="entry name" value="Znf_SWIM"/>
</dbReference>
<feature type="region of interest" description="Disordered" evidence="2">
    <location>
        <begin position="123"/>
        <end position="292"/>
    </location>
</feature>
<accession>A0AAD7F799</accession>
<evidence type="ECO:0000313" key="4">
    <source>
        <dbReference type="EMBL" id="KAJ7601696.1"/>
    </source>
</evidence>
<feature type="domain" description="SWIM-type" evidence="3">
    <location>
        <begin position="76"/>
        <end position="111"/>
    </location>
</feature>
<gene>
    <name evidence="4" type="ORF">FB45DRAFT_884469</name>
</gene>
<evidence type="ECO:0000256" key="2">
    <source>
        <dbReference type="SAM" id="MobiDB-lite"/>
    </source>
</evidence>
<dbReference type="PROSITE" id="PS50966">
    <property type="entry name" value="ZF_SWIM"/>
    <property type="match status" value="1"/>
</dbReference>
<feature type="compositionally biased region" description="Basic and acidic residues" evidence="2">
    <location>
        <begin position="12"/>
        <end position="46"/>
    </location>
</feature>
<proteinExistence type="predicted"/>
<feature type="compositionally biased region" description="Acidic residues" evidence="2">
    <location>
        <begin position="191"/>
        <end position="203"/>
    </location>
</feature>
<dbReference type="GO" id="GO:0008270">
    <property type="term" value="F:zinc ion binding"/>
    <property type="evidence" value="ECO:0007669"/>
    <property type="project" value="UniProtKB-KW"/>
</dbReference>
<reference evidence="4" key="1">
    <citation type="submission" date="2023-03" db="EMBL/GenBank/DDBJ databases">
        <title>Massive genome expansion in bonnet fungi (Mycena s.s.) driven by repeated elements and novel gene families across ecological guilds.</title>
        <authorList>
            <consortium name="Lawrence Berkeley National Laboratory"/>
            <person name="Harder C.B."/>
            <person name="Miyauchi S."/>
            <person name="Viragh M."/>
            <person name="Kuo A."/>
            <person name="Thoen E."/>
            <person name="Andreopoulos B."/>
            <person name="Lu D."/>
            <person name="Skrede I."/>
            <person name="Drula E."/>
            <person name="Henrissat B."/>
            <person name="Morin E."/>
            <person name="Kohler A."/>
            <person name="Barry K."/>
            <person name="LaButti K."/>
            <person name="Morin E."/>
            <person name="Salamov A."/>
            <person name="Lipzen A."/>
            <person name="Mereny Z."/>
            <person name="Hegedus B."/>
            <person name="Baldrian P."/>
            <person name="Stursova M."/>
            <person name="Weitz H."/>
            <person name="Taylor A."/>
            <person name="Grigoriev I.V."/>
            <person name="Nagy L.G."/>
            <person name="Martin F."/>
            <person name="Kauserud H."/>
        </authorList>
    </citation>
    <scope>NUCLEOTIDE SEQUENCE</scope>
    <source>
        <strain evidence="4">9284</strain>
    </source>
</reference>
<keyword evidence="5" id="KW-1185">Reference proteome</keyword>
<sequence>MADDRKRKRHSKRDEREEAESNRKRDKSVKKPNDAHDDKRKQDKSAVKKKKGSRKKANDSSDDEEPESDPGTLRSYYVTQDKKGNLSCTCRQFRATGKACPKILAIQLHIQFGPSNFLILLLEAAPSKESRKKRTKGKKKKKKEGTDTDSGEDEPGPGKKRQERPIPDHQVNDELESFFASLANGWKPFDTDDEFDVSPEDESEPKCKKSKPNPSTPETKVSSGRPAASTPLHPNRTPGSAAHFSKQRGPKTGKGKNSLLPPISKDPEIPLLPSPQKKNSDGKPPAPSKKAEKIRTAFVEQSGLSAEELDMIDIDWQRWNDSGYSLRADEVDGIVDLLQALSLNVKSGILVLGPNYVEDSKRLRDADWLPTDDEPIDVSGAPLFPADSVFKRSWHHSQSDRLKGILIFHKHAERFHWLPSFIRLDKDEMPITCYESKNDHGKRRHATCTFHLNLESTKALPWCRRRSFPTDAEVGAITDARPRLPMSQKGKWT</sequence>
<name>A0AAD7F799_9AGAR</name>
<protein>
    <recommendedName>
        <fullName evidence="3">SWIM-type domain-containing protein</fullName>
    </recommendedName>
</protein>
<dbReference type="AlphaFoldDB" id="A0AAD7F799"/>
<evidence type="ECO:0000259" key="3">
    <source>
        <dbReference type="PROSITE" id="PS50966"/>
    </source>
</evidence>
<keyword evidence="1" id="KW-0863">Zinc-finger</keyword>
<dbReference type="EMBL" id="JARKIF010000338">
    <property type="protein sequence ID" value="KAJ7601696.1"/>
    <property type="molecule type" value="Genomic_DNA"/>
</dbReference>
<feature type="compositionally biased region" description="Polar residues" evidence="2">
    <location>
        <begin position="212"/>
        <end position="222"/>
    </location>
</feature>
<feature type="compositionally biased region" description="Basic residues" evidence="2">
    <location>
        <begin position="1"/>
        <end position="11"/>
    </location>
</feature>
<feature type="region of interest" description="Disordered" evidence="2">
    <location>
        <begin position="1"/>
        <end position="80"/>
    </location>
</feature>
<evidence type="ECO:0000256" key="1">
    <source>
        <dbReference type="PROSITE-ProRule" id="PRU00325"/>
    </source>
</evidence>
<comment type="caution">
    <text evidence="4">The sequence shown here is derived from an EMBL/GenBank/DDBJ whole genome shotgun (WGS) entry which is preliminary data.</text>
</comment>
<evidence type="ECO:0000313" key="5">
    <source>
        <dbReference type="Proteomes" id="UP001221142"/>
    </source>
</evidence>
<feature type="compositionally biased region" description="Basic residues" evidence="2">
    <location>
        <begin position="245"/>
        <end position="254"/>
    </location>
</feature>